<dbReference type="InterPro" id="IPR002023">
    <property type="entry name" value="NuoE-like"/>
</dbReference>
<sequence length="212" mass="22774">MSGVHIAPPEQQPASFAFTAENLALAKTHIAKYPAGRQRSAVMPLLDIAQRQHDNWVPQAAIRYIAEMLDVPVIKVLEVASFYTMYNLAPVGTHFVQVCTTTPCWLAGSDKVLSACKKHLGLNPGETSADGKFTVIEVECLGACVNAPMLQYNDDFFEDLDEESTGRILEALKRGETPKPGPQNGRLSSEPLGGATTLTTFNPAASAGGNDD</sequence>
<keyword evidence="3 10" id="KW-0479">Metal-binding</keyword>
<dbReference type="GO" id="GO:1902494">
    <property type="term" value="C:catalytic complex"/>
    <property type="evidence" value="ECO:0007669"/>
    <property type="project" value="UniProtKB-ARBA"/>
</dbReference>
<dbReference type="GO" id="GO:0098796">
    <property type="term" value="C:membrane protein complex"/>
    <property type="evidence" value="ECO:0007669"/>
    <property type="project" value="UniProtKB-ARBA"/>
</dbReference>
<dbReference type="GO" id="GO:0046872">
    <property type="term" value="F:metal ion binding"/>
    <property type="evidence" value="ECO:0007669"/>
    <property type="project" value="UniProtKB-KW"/>
</dbReference>
<feature type="binding site" evidence="10">
    <location>
        <position position="99"/>
    </location>
    <ligand>
        <name>[2Fe-2S] cluster</name>
        <dbReference type="ChEBI" id="CHEBI:190135"/>
    </ligand>
</feature>
<dbReference type="AlphaFoldDB" id="A0A516H5F6"/>
<dbReference type="NCBIfam" id="NF005725">
    <property type="entry name" value="PRK07539.1-5"/>
    <property type="match status" value="1"/>
</dbReference>
<dbReference type="EC" id="1.6.5.11" evidence="12"/>
<dbReference type="PROSITE" id="PS01099">
    <property type="entry name" value="COMPLEX1_24K"/>
    <property type="match status" value="1"/>
</dbReference>
<dbReference type="EMBL" id="CP041636">
    <property type="protein sequence ID" value="QDO98998.1"/>
    <property type="molecule type" value="Genomic_DNA"/>
</dbReference>
<comment type="similarity">
    <text evidence="1">Belongs to the complex I 24 kDa subunit family.</text>
</comment>
<keyword evidence="12" id="KW-0560">Oxidoreductase</keyword>
<evidence type="ECO:0000256" key="7">
    <source>
        <dbReference type="ARBA" id="ARBA00023027"/>
    </source>
</evidence>
<dbReference type="FunFam" id="3.40.30.10:FF:000022">
    <property type="entry name" value="NADH dehydrogenase flavoprotein 2, mitochondrial"/>
    <property type="match status" value="1"/>
</dbReference>
<protein>
    <submittedName>
        <fullName evidence="12">NADH-quinone oxidoreductase subunit NuoE</fullName>
        <ecNumber evidence="12">1.6.5.11</ecNumber>
    </submittedName>
</protein>
<evidence type="ECO:0000256" key="5">
    <source>
        <dbReference type="ARBA" id="ARBA00023004"/>
    </source>
</evidence>
<name>A0A516H5F6_9PROT</name>
<comment type="cofactor">
    <cofactor evidence="8">
        <name>[2Fe-2S] cluster</name>
        <dbReference type="ChEBI" id="CHEBI:190135"/>
    </cofactor>
</comment>
<dbReference type="InterPro" id="IPR041921">
    <property type="entry name" value="NuoE_N"/>
</dbReference>
<dbReference type="Gene3D" id="3.40.30.10">
    <property type="entry name" value="Glutaredoxin"/>
    <property type="match status" value="1"/>
</dbReference>
<dbReference type="Pfam" id="PF01257">
    <property type="entry name" value="2Fe-2S_thioredx"/>
    <property type="match status" value="1"/>
</dbReference>
<dbReference type="InterPro" id="IPR042128">
    <property type="entry name" value="NuoE_dom"/>
</dbReference>
<dbReference type="KEGG" id="fer:FNB15_17735"/>
<comment type="cofactor">
    <cofactor evidence="10">
        <name>[2Fe-2S] cluster</name>
        <dbReference type="ChEBI" id="CHEBI:190135"/>
    </cofactor>
    <text evidence="10">Binds 1 [2Fe-2S] cluster.</text>
</comment>
<gene>
    <name evidence="12" type="primary">nuoE</name>
    <name evidence="12" type="ORF">FNB15_17735</name>
</gene>
<evidence type="ECO:0000256" key="8">
    <source>
        <dbReference type="ARBA" id="ARBA00034078"/>
    </source>
</evidence>
<reference evidence="12 13" key="1">
    <citation type="submission" date="2019-07" db="EMBL/GenBank/DDBJ databases">
        <title>Genome sequencing for Ferrovibrio sp. K5.</title>
        <authorList>
            <person name="Park S.-J."/>
        </authorList>
    </citation>
    <scope>NUCLEOTIDE SEQUENCE [LARGE SCALE GENOMIC DNA]</scope>
    <source>
        <strain evidence="12 13">K5</strain>
    </source>
</reference>
<dbReference type="CDD" id="cd03064">
    <property type="entry name" value="TRX_Fd_NuoE"/>
    <property type="match status" value="1"/>
</dbReference>
<evidence type="ECO:0000256" key="10">
    <source>
        <dbReference type="PIRSR" id="PIRSR000216-1"/>
    </source>
</evidence>
<evidence type="ECO:0000256" key="1">
    <source>
        <dbReference type="ARBA" id="ARBA00010643"/>
    </source>
</evidence>
<dbReference type="GO" id="GO:0003954">
    <property type="term" value="F:NADH dehydrogenase activity"/>
    <property type="evidence" value="ECO:0007669"/>
    <property type="project" value="TreeGrafter"/>
</dbReference>
<dbReference type="Proteomes" id="UP000317496">
    <property type="component" value="Chromosome"/>
</dbReference>
<dbReference type="GO" id="GO:0022890">
    <property type="term" value="F:inorganic cation transmembrane transporter activity"/>
    <property type="evidence" value="ECO:0007669"/>
    <property type="project" value="UniProtKB-ARBA"/>
</dbReference>
<evidence type="ECO:0000313" key="13">
    <source>
        <dbReference type="Proteomes" id="UP000317496"/>
    </source>
</evidence>
<dbReference type="Gene3D" id="1.10.10.1590">
    <property type="entry name" value="NADH-quinone oxidoreductase subunit E"/>
    <property type="match status" value="1"/>
</dbReference>
<feature type="binding site" evidence="10">
    <location>
        <position position="104"/>
    </location>
    <ligand>
        <name>[2Fe-2S] cluster</name>
        <dbReference type="ChEBI" id="CHEBI:190135"/>
    </ligand>
</feature>
<keyword evidence="6 10" id="KW-0411">Iron-sulfur</keyword>
<evidence type="ECO:0000256" key="4">
    <source>
        <dbReference type="ARBA" id="ARBA00022967"/>
    </source>
</evidence>
<dbReference type="GO" id="GO:0051537">
    <property type="term" value="F:2 iron, 2 sulfur cluster binding"/>
    <property type="evidence" value="ECO:0007669"/>
    <property type="project" value="UniProtKB-KW"/>
</dbReference>
<dbReference type="NCBIfam" id="TIGR01958">
    <property type="entry name" value="nuoE_fam"/>
    <property type="match status" value="1"/>
</dbReference>
<keyword evidence="13" id="KW-1185">Reference proteome</keyword>
<dbReference type="GO" id="GO:0031967">
    <property type="term" value="C:organelle envelope"/>
    <property type="evidence" value="ECO:0007669"/>
    <property type="project" value="UniProtKB-ARBA"/>
</dbReference>
<dbReference type="InterPro" id="IPR036249">
    <property type="entry name" value="Thioredoxin-like_sf"/>
</dbReference>
<proteinExistence type="inferred from homology"/>
<feature type="region of interest" description="Disordered" evidence="11">
    <location>
        <begin position="173"/>
        <end position="212"/>
    </location>
</feature>
<keyword evidence="7" id="KW-0520">NAD</keyword>
<dbReference type="FunFam" id="1.10.10.1590:FF:000001">
    <property type="entry name" value="NADH-quinone oxidoreductase subunit E"/>
    <property type="match status" value="1"/>
</dbReference>
<dbReference type="PANTHER" id="PTHR10371">
    <property type="entry name" value="NADH DEHYDROGENASE UBIQUINONE FLAVOPROTEIN 2, MITOCHONDRIAL"/>
    <property type="match status" value="1"/>
</dbReference>
<dbReference type="GO" id="GO:0031090">
    <property type="term" value="C:organelle membrane"/>
    <property type="evidence" value="ECO:0007669"/>
    <property type="project" value="UniProtKB-ARBA"/>
</dbReference>
<accession>A0A516H5F6</accession>
<keyword evidence="4" id="KW-1278">Translocase</keyword>
<dbReference type="OrthoDB" id="9807941at2"/>
<dbReference type="PIRSF" id="PIRSF000216">
    <property type="entry name" value="NADH_DH_24kDa"/>
    <property type="match status" value="1"/>
</dbReference>
<keyword evidence="5 10" id="KW-0408">Iron</keyword>
<evidence type="ECO:0000256" key="2">
    <source>
        <dbReference type="ARBA" id="ARBA00022714"/>
    </source>
</evidence>
<dbReference type="GO" id="GO:0022804">
    <property type="term" value="F:active transmembrane transporter activity"/>
    <property type="evidence" value="ECO:0007669"/>
    <property type="project" value="UniProtKB-ARBA"/>
</dbReference>
<evidence type="ECO:0000313" key="12">
    <source>
        <dbReference type="EMBL" id="QDO98998.1"/>
    </source>
</evidence>
<dbReference type="RefSeq" id="WP_144257994.1">
    <property type="nucleotide sequence ID" value="NZ_CP041636.1"/>
</dbReference>
<dbReference type="GO" id="GO:0008324">
    <property type="term" value="F:monoatomic cation transmembrane transporter activity"/>
    <property type="evidence" value="ECO:0007669"/>
    <property type="project" value="UniProtKB-ARBA"/>
</dbReference>
<dbReference type="PANTHER" id="PTHR10371:SF3">
    <property type="entry name" value="NADH DEHYDROGENASE [UBIQUINONE] FLAVOPROTEIN 2, MITOCHONDRIAL"/>
    <property type="match status" value="1"/>
</dbReference>
<keyword evidence="2 10" id="KW-0001">2Fe-2S</keyword>
<organism evidence="12 13">
    <name type="scientific">Ferrovibrio terrae</name>
    <dbReference type="NCBI Taxonomy" id="2594003"/>
    <lineage>
        <taxon>Bacteria</taxon>
        <taxon>Pseudomonadati</taxon>
        <taxon>Pseudomonadota</taxon>
        <taxon>Alphaproteobacteria</taxon>
        <taxon>Rhodospirillales</taxon>
        <taxon>Rhodospirillaceae</taxon>
        <taxon>Ferrovibrio</taxon>
    </lineage>
</organism>
<evidence type="ECO:0000256" key="9">
    <source>
        <dbReference type="ARBA" id="ARBA00047712"/>
    </source>
</evidence>
<evidence type="ECO:0000256" key="3">
    <source>
        <dbReference type="ARBA" id="ARBA00022723"/>
    </source>
</evidence>
<feature type="binding site" evidence="10">
    <location>
        <position position="144"/>
    </location>
    <ligand>
        <name>[2Fe-2S] cluster</name>
        <dbReference type="ChEBI" id="CHEBI:190135"/>
    </ligand>
</feature>
<dbReference type="GO" id="GO:0098662">
    <property type="term" value="P:inorganic cation transmembrane transport"/>
    <property type="evidence" value="ECO:0007669"/>
    <property type="project" value="UniProtKB-ARBA"/>
</dbReference>
<evidence type="ECO:0000256" key="11">
    <source>
        <dbReference type="SAM" id="MobiDB-lite"/>
    </source>
</evidence>
<dbReference type="SUPFAM" id="SSF52833">
    <property type="entry name" value="Thioredoxin-like"/>
    <property type="match status" value="1"/>
</dbReference>
<evidence type="ECO:0000256" key="6">
    <source>
        <dbReference type="ARBA" id="ARBA00023014"/>
    </source>
</evidence>
<feature type="binding site" evidence="10">
    <location>
        <position position="140"/>
    </location>
    <ligand>
        <name>[2Fe-2S] cluster</name>
        <dbReference type="ChEBI" id="CHEBI:190135"/>
    </ligand>
</feature>
<comment type="catalytic activity">
    <reaction evidence="9">
        <text>a quinone + NADH + 5 H(+)(in) = a quinol + NAD(+) + 4 H(+)(out)</text>
        <dbReference type="Rhea" id="RHEA:57888"/>
        <dbReference type="ChEBI" id="CHEBI:15378"/>
        <dbReference type="ChEBI" id="CHEBI:24646"/>
        <dbReference type="ChEBI" id="CHEBI:57540"/>
        <dbReference type="ChEBI" id="CHEBI:57945"/>
        <dbReference type="ChEBI" id="CHEBI:132124"/>
    </reaction>
</comment>